<reference evidence="2 3" key="1">
    <citation type="submission" date="2020-06" db="EMBL/GenBank/DDBJ databases">
        <title>Transcriptomic and genomic resources for Thalictrum thalictroides and T. hernandezii: Facilitating candidate gene discovery in an emerging model plant lineage.</title>
        <authorList>
            <person name="Arias T."/>
            <person name="Riano-Pachon D.M."/>
            <person name="Di Stilio V.S."/>
        </authorList>
    </citation>
    <scope>NUCLEOTIDE SEQUENCE [LARGE SCALE GENOMIC DNA]</scope>
    <source>
        <strain evidence="3">cv. WT478/WT964</strain>
        <tissue evidence="2">Leaves</tissue>
    </source>
</reference>
<dbReference type="Proteomes" id="UP000554482">
    <property type="component" value="Unassembled WGS sequence"/>
</dbReference>
<keyword evidence="3" id="KW-1185">Reference proteome</keyword>
<evidence type="ECO:0000313" key="2">
    <source>
        <dbReference type="EMBL" id="KAF5186869.1"/>
    </source>
</evidence>
<sequence>MVEVDDLMPPATVPKFNVSSKKRSRSGAVKIGPEPQLVISGFSSKDGPISETRPTPKTVSGRGTPEEEETQVGGEHEPSTPQDSTLGPLTEQEGEQL</sequence>
<evidence type="ECO:0000256" key="1">
    <source>
        <dbReference type="SAM" id="MobiDB-lite"/>
    </source>
</evidence>
<feature type="region of interest" description="Disordered" evidence="1">
    <location>
        <begin position="1"/>
        <end position="97"/>
    </location>
</feature>
<organism evidence="2 3">
    <name type="scientific">Thalictrum thalictroides</name>
    <name type="common">Rue-anemone</name>
    <name type="synonym">Anemone thalictroides</name>
    <dbReference type="NCBI Taxonomy" id="46969"/>
    <lineage>
        <taxon>Eukaryota</taxon>
        <taxon>Viridiplantae</taxon>
        <taxon>Streptophyta</taxon>
        <taxon>Embryophyta</taxon>
        <taxon>Tracheophyta</taxon>
        <taxon>Spermatophyta</taxon>
        <taxon>Magnoliopsida</taxon>
        <taxon>Ranunculales</taxon>
        <taxon>Ranunculaceae</taxon>
        <taxon>Thalictroideae</taxon>
        <taxon>Thalictrum</taxon>
    </lineage>
</organism>
<protein>
    <submittedName>
        <fullName evidence="2">Uncharacterized protein</fullName>
    </submittedName>
</protein>
<accession>A0A7J6VP31</accession>
<dbReference type="AlphaFoldDB" id="A0A7J6VP31"/>
<dbReference type="EMBL" id="JABWDY010028746">
    <property type="protein sequence ID" value="KAF5186869.1"/>
    <property type="molecule type" value="Genomic_DNA"/>
</dbReference>
<gene>
    <name evidence="2" type="ORF">FRX31_023544</name>
</gene>
<name>A0A7J6VP31_THATH</name>
<comment type="caution">
    <text evidence="2">The sequence shown here is derived from an EMBL/GenBank/DDBJ whole genome shotgun (WGS) entry which is preliminary data.</text>
</comment>
<evidence type="ECO:0000313" key="3">
    <source>
        <dbReference type="Proteomes" id="UP000554482"/>
    </source>
</evidence>
<proteinExistence type="predicted"/>